<evidence type="ECO:0000313" key="3">
    <source>
        <dbReference type="Proteomes" id="UP000232163"/>
    </source>
</evidence>
<dbReference type="InterPro" id="IPR007345">
    <property type="entry name" value="Polysacch_pyruvyl_Trfase"/>
</dbReference>
<organism evidence="2 3">
    <name type="scientific">Phyllobacterium zundukense</name>
    <dbReference type="NCBI Taxonomy" id="1867719"/>
    <lineage>
        <taxon>Bacteria</taxon>
        <taxon>Pseudomonadati</taxon>
        <taxon>Pseudomonadota</taxon>
        <taxon>Alphaproteobacteria</taxon>
        <taxon>Hyphomicrobiales</taxon>
        <taxon>Phyllobacteriaceae</taxon>
        <taxon>Phyllobacterium</taxon>
    </lineage>
</organism>
<name>A0A2N9VQ20_9HYPH</name>
<dbReference type="RefSeq" id="WP_100002332.1">
    <property type="nucleotide sequence ID" value="NZ_CP017942.1"/>
</dbReference>
<evidence type="ECO:0000259" key="1">
    <source>
        <dbReference type="Pfam" id="PF04230"/>
    </source>
</evidence>
<feature type="domain" description="Polysaccharide pyruvyl transferase" evidence="1">
    <location>
        <begin position="37"/>
        <end position="318"/>
    </location>
</feature>
<dbReference type="AlphaFoldDB" id="A0A2N9VQ20"/>
<protein>
    <recommendedName>
        <fullName evidence="1">Polysaccharide pyruvyl transferase domain-containing protein</fullName>
    </recommendedName>
</protein>
<dbReference type="KEGG" id="pht:BLM14_23260"/>
<comment type="caution">
    <text evidence="2">The sequence shown here is derived from an EMBL/GenBank/DDBJ whole genome shotgun (WGS) entry which is preliminary data.</text>
</comment>
<evidence type="ECO:0000313" key="2">
    <source>
        <dbReference type="EMBL" id="PIO41588.1"/>
    </source>
</evidence>
<dbReference type="Proteomes" id="UP000232163">
    <property type="component" value="Unassembled WGS sequence"/>
</dbReference>
<gene>
    <name evidence="2" type="ORF">B5P45_28140</name>
</gene>
<dbReference type="OrthoDB" id="9767435at2"/>
<reference evidence="2 3" key="1">
    <citation type="journal article" date="2017" name="Int J Environ Stud">
        <title>Does the Miocene-Pliocene relict legume Oxytropis triphylla form nitrogen-fixing nodules with a combination of bacterial strains?</title>
        <authorList>
            <person name="Safronova V."/>
            <person name="Belimov A."/>
            <person name="Sazanova A."/>
            <person name="Kuznetsova I."/>
            <person name="Popova J."/>
            <person name="Andronov E."/>
            <person name="Verkhozina A."/>
            <person name="Tikhonovich I."/>
        </authorList>
    </citation>
    <scope>NUCLEOTIDE SEQUENCE [LARGE SCALE GENOMIC DNA]</scope>
    <source>
        <strain evidence="2 3">Tri-38</strain>
    </source>
</reference>
<accession>A0A2N9VQ20</accession>
<sequence length="449" mass="49866">MKKLFVLNGGAAVKPGNKSAYLKFEDPLAAFNKGGINTGDVLVYDATLKALAYDDIRNVQFSHAGNEKLWPQDGTYDATVVRGSNYLTETVDLAHVVPLLKKLKGPVVAIGVGAQAGKYKKLNVPKGTVEAWKIIADKCETIGVRGFYSAEIFNDLGIKNVRVIGCPSFYRSLKPSITIKSIDPAQARIGLTLNKYLSADYASNATKTNRMQRALIDAVAKRPSSKLYSQGEREETLAIFSSGKEKQDNIKAILTKFNLLGHTEAEEMLNNRMSAFFDIEEWAADAAANVDVMVGFRLHGNVIALHQGIPAIFFTYDSRIRELASLFAIPSIEIEDYLPINLEKLLERADFSKVQHIYRINYAEYHRFLTENKLNHVLPKPVAAPADKPLSAPNLVQVPHNIHEAVSWFRSEIDFMTGEVETLRNRAWNLETTLRSVNSKQEAPAKVAV</sequence>
<proteinExistence type="predicted"/>
<dbReference type="Pfam" id="PF04230">
    <property type="entry name" value="PS_pyruv_trans"/>
    <property type="match status" value="1"/>
</dbReference>
<keyword evidence="3" id="KW-1185">Reference proteome</keyword>
<dbReference type="EMBL" id="MZMT01000059">
    <property type="protein sequence ID" value="PIO41588.1"/>
    <property type="molecule type" value="Genomic_DNA"/>
</dbReference>